<evidence type="ECO:0000313" key="1">
    <source>
        <dbReference type="EMBL" id="CAF2125782.1"/>
    </source>
</evidence>
<gene>
    <name evidence="1" type="ORF">XDN619_LOCUS23726</name>
</gene>
<dbReference type="Proteomes" id="UP000663887">
    <property type="component" value="Unassembled WGS sequence"/>
</dbReference>
<comment type="caution">
    <text evidence="1">The sequence shown here is derived from an EMBL/GenBank/DDBJ whole genome shotgun (WGS) entry which is preliminary data.</text>
</comment>
<reference evidence="1" key="1">
    <citation type="submission" date="2021-02" db="EMBL/GenBank/DDBJ databases">
        <authorList>
            <person name="Nowell W R."/>
        </authorList>
    </citation>
    <scope>NUCLEOTIDE SEQUENCE</scope>
</reference>
<evidence type="ECO:0000313" key="2">
    <source>
        <dbReference type="Proteomes" id="UP000663887"/>
    </source>
</evidence>
<name>A0A816VQN2_9BILA</name>
<sequence>MGSDGIRSNPSESGGRRGETLLLLVFSGSRARLVPTVSGFPEAKIPAKSVSDSGRCWWESGRPLGCQQFLNHIDTYFLIDETSSSCSELTIRALSIENQFSEYIQTINQEITEVSELQIFIHQSSTDVTFYENLLDAKLQDLDNNEYINYHNTLLLMLFDRWQRSRQMSDTARNLFNLSSLTDINNDTFINEIYTLISNTAYHASIIKKKQKIKTTKIKIIKK</sequence>
<dbReference type="EMBL" id="CAJNRG010010767">
    <property type="protein sequence ID" value="CAF2125782.1"/>
    <property type="molecule type" value="Genomic_DNA"/>
</dbReference>
<organism evidence="1 2">
    <name type="scientific">Rotaria magnacalcarata</name>
    <dbReference type="NCBI Taxonomy" id="392030"/>
    <lineage>
        <taxon>Eukaryota</taxon>
        <taxon>Metazoa</taxon>
        <taxon>Spiralia</taxon>
        <taxon>Gnathifera</taxon>
        <taxon>Rotifera</taxon>
        <taxon>Eurotatoria</taxon>
        <taxon>Bdelloidea</taxon>
        <taxon>Philodinida</taxon>
        <taxon>Philodinidae</taxon>
        <taxon>Rotaria</taxon>
    </lineage>
</organism>
<protein>
    <submittedName>
        <fullName evidence="1">Uncharacterized protein</fullName>
    </submittedName>
</protein>
<proteinExistence type="predicted"/>
<dbReference type="AlphaFoldDB" id="A0A816VQN2"/>
<accession>A0A816VQN2</accession>